<dbReference type="Gene3D" id="3.10.50.40">
    <property type="match status" value="1"/>
</dbReference>
<dbReference type="InterPro" id="IPR050245">
    <property type="entry name" value="PrsA_foldase"/>
</dbReference>
<accession>X0ZL52</accession>
<dbReference type="Pfam" id="PF13616">
    <property type="entry name" value="Rotamase_3"/>
    <property type="match status" value="1"/>
</dbReference>
<organism evidence="2">
    <name type="scientific">marine sediment metagenome</name>
    <dbReference type="NCBI Taxonomy" id="412755"/>
    <lineage>
        <taxon>unclassified sequences</taxon>
        <taxon>metagenomes</taxon>
        <taxon>ecological metagenomes</taxon>
    </lineage>
</organism>
<dbReference type="InterPro" id="IPR046357">
    <property type="entry name" value="PPIase_dom_sf"/>
</dbReference>
<protein>
    <recommendedName>
        <fullName evidence="1">PpiC domain-containing protein</fullName>
    </recommendedName>
</protein>
<dbReference type="SUPFAM" id="SSF54534">
    <property type="entry name" value="FKBP-like"/>
    <property type="match status" value="1"/>
</dbReference>
<dbReference type="PROSITE" id="PS50198">
    <property type="entry name" value="PPIC_PPIASE_2"/>
    <property type="match status" value="1"/>
</dbReference>
<reference evidence="2" key="1">
    <citation type="journal article" date="2014" name="Front. Microbiol.">
        <title>High frequency of phylogenetically diverse reductive dehalogenase-homologous genes in deep subseafloor sedimentary metagenomes.</title>
        <authorList>
            <person name="Kawai M."/>
            <person name="Futagami T."/>
            <person name="Toyoda A."/>
            <person name="Takaki Y."/>
            <person name="Nishi S."/>
            <person name="Hori S."/>
            <person name="Arai W."/>
            <person name="Tsubouchi T."/>
            <person name="Morono Y."/>
            <person name="Uchiyama I."/>
            <person name="Ito T."/>
            <person name="Fujiyama A."/>
            <person name="Inagaki F."/>
            <person name="Takami H."/>
        </authorList>
    </citation>
    <scope>NUCLEOTIDE SEQUENCE</scope>
    <source>
        <strain evidence="2">Expedition CK06-06</strain>
    </source>
</reference>
<evidence type="ECO:0000313" key="2">
    <source>
        <dbReference type="EMBL" id="GAG70400.1"/>
    </source>
</evidence>
<dbReference type="PANTHER" id="PTHR47245">
    <property type="entry name" value="PEPTIDYLPROLYL ISOMERASE"/>
    <property type="match status" value="1"/>
</dbReference>
<evidence type="ECO:0000259" key="1">
    <source>
        <dbReference type="PROSITE" id="PS50198"/>
    </source>
</evidence>
<proteinExistence type="predicted"/>
<comment type="caution">
    <text evidence="2">The sequence shown here is derived from an EMBL/GenBank/DDBJ whole genome shotgun (WGS) entry which is preliminary data.</text>
</comment>
<name>X0ZL52_9ZZZZ</name>
<dbReference type="PANTHER" id="PTHR47245:SF2">
    <property type="entry name" value="PEPTIDYL-PROLYL CIS-TRANS ISOMERASE HP_0175-RELATED"/>
    <property type="match status" value="1"/>
</dbReference>
<dbReference type="InterPro" id="IPR000297">
    <property type="entry name" value="PPIase_PpiC"/>
</dbReference>
<gene>
    <name evidence="2" type="ORF">S01H4_18507</name>
</gene>
<dbReference type="AlphaFoldDB" id="X0ZL52"/>
<dbReference type="GO" id="GO:0003755">
    <property type="term" value="F:peptidyl-prolyl cis-trans isomerase activity"/>
    <property type="evidence" value="ECO:0007669"/>
    <property type="project" value="InterPro"/>
</dbReference>
<dbReference type="EMBL" id="BART01008212">
    <property type="protein sequence ID" value="GAG70400.1"/>
    <property type="molecule type" value="Genomic_DNA"/>
</dbReference>
<sequence length="135" mass="15290">MGNDVLNGRSFAEVAKESSEGPTAYNGGLYEWTTRGSLVSKVIDNAIFSLPVGELSAILDDQQALHIVRVLERTDAGRTPFIEAQVAIRMELRRQQQDHSRTEYLDRLKNRTPIWTVFDDKQKNTRLAENPSTTR</sequence>
<feature type="domain" description="PpiC" evidence="1">
    <location>
        <begin position="1"/>
        <end position="72"/>
    </location>
</feature>